<evidence type="ECO:0000313" key="2">
    <source>
        <dbReference type="Proteomes" id="UP000011096"/>
    </source>
</evidence>
<dbReference type="Proteomes" id="UP000011096">
    <property type="component" value="Unassembled WGS sequence"/>
</dbReference>
<dbReference type="GeneID" id="43610788"/>
<dbReference type="InParanoid" id="A0A7J6INA6"/>
<name>A0A7J6INA6_COLFN</name>
<sequence>MVHLSYLSPVSWKETTVDAKDGKACAQVLSILRTFEPSKEAHAHPKATSAGRIIVAYDDILRIIFVMGAVAAHDQRPLLELDLLDLPQNQEQLFPYLEIRLDMAARLGGLIVLHNFASLVARRSFDKPERCQDITRFIDFIEVFSGIVILCLETNDLLDGKLRKLRPVYIDIDDAAAV</sequence>
<protein>
    <submittedName>
        <fullName evidence="1">Uncharacterized protein</fullName>
    </submittedName>
</protein>
<reference evidence="1 2" key="2">
    <citation type="submission" date="2020-04" db="EMBL/GenBank/DDBJ databases">
        <title>Genome sequencing and assembly of multiple isolates from the Colletotrichum gloeosporioides species complex.</title>
        <authorList>
            <person name="Gan P."/>
            <person name="Shirasu K."/>
        </authorList>
    </citation>
    <scope>NUCLEOTIDE SEQUENCE [LARGE SCALE GENOMIC DNA]</scope>
    <source>
        <strain evidence="1 2">Nara gc5</strain>
    </source>
</reference>
<dbReference type="OrthoDB" id="4851098at2759"/>
<reference evidence="1 2" key="1">
    <citation type="submission" date="2012-08" db="EMBL/GenBank/DDBJ databases">
        <authorList>
            <person name="Gan P.H.P."/>
            <person name="Ikeda K."/>
            <person name="Irieda H."/>
            <person name="Narusaka M."/>
            <person name="O'Connell R.J."/>
            <person name="Narusaka Y."/>
            <person name="Takano Y."/>
            <person name="Kubo Y."/>
            <person name="Shirasu K."/>
        </authorList>
    </citation>
    <scope>NUCLEOTIDE SEQUENCE [LARGE SCALE GENOMIC DNA]</scope>
    <source>
        <strain evidence="1 2">Nara gc5</strain>
    </source>
</reference>
<keyword evidence="2" id="KW-1185">Reference proteome</keyword>
<dbReference type="RefSeq" id="XP_031876864.2">
    <property type="nucleotide sequence ID" value="XM_032026651.2"/>
</dbReference>
<dbReference type="EMBL" id="ANPB02000008">
    <property type="protein sequence ID" value="KAF4478220.1"/>
    <property type="molecule type" value="Genomic_DNA"/>
</dbReference>
<organism evidence="1 2">
    <name type="scientific">Colletotrichum fructicola (strain Nara gc5)</name>
    <name type="common">Anthracnose fungus</name>
    <name type="synonym">Colletotrichum gloeosporioides (strain Nara gc5)</name>
    <dbReference type="NCBI Taxonomy" id="1213859"/>
    <lineage>
        <taxon>Eukaryota</taxon>
        <taxon>Fungi</taxon>
        <taxon>Dikarya</taxon>
        <taxon>Ascomycota</taxon>
        <taxon>Pezizomycotina</taxon>
        <taxon>Sordariomycetes</taxon>
        <taxon>Hypocreomycetidae</taxon>
        <taxon>Glomerellales</taxon>
        <taxon>Glomerellaceae</taxon>
        <taxon>Colletotrichum</taxon>
        <taxon>Colletotrichum gloeosporioides species complex</taxon>
    </lineage>
</organism>
<proteinExistence type="predicted"/>
<evidence type="ECO:0000313" key="1">
    <source>
        <dbReference type="EMBL" id="KAF4478220.1"/>
    </source>
</evidence>
<accession>A0A7J6INA6</accession>
<dbReference type="AlphaFoldDB" id="A0A7J6INA6"/>
<comment type="caution">
    <text evidence="1">The sequence shown here is derived from an EMBL/GenBank/DDBJ whole genome shotgun (WGS) entry which is preliminary data.</text>
</comment>
<gene>
    <name evidence="1" type="ORF">CGGC5_v014001</name>
</gene>